<dbReference type="InterPro" id="IPR005172">
    <property type="entry name" value="CRC"/>
</dbReference>
<feature type="domain" description="PDZ" evidence="5">
    <location>
        <begin position="154"/>
        <end position="212"/>
    </location>
</feature>
<protein>
    <recommendedName>
        <fullName evidence="9">CRC domain-containing protein</fullName>
    </recommendedName>
</protein>
<feature type="compositionally biased region" description="Acidic residues" evidence="4">
    <location>
        <begin position="778"/>
        <end position="810"/>
    </location>
</feature>
<dbReference type="Pfam" id="PF03457">
    <property type="entry name" value="HA"/>
    <property type="match status" value="1"/>
</dbReference>
<evidence type="ECO:0000313" key="7">
    <source>
        <dbReference type="EMBL" id="KAL3758536.1"/>
    </source>
</evidence>
<evidence type="ECO:0000313" key="8">
    <source>
        <dbReference type="Proteomes" id="UP001530293"/>
    </source>
</evidence>
<dbReference type="InterPro" id="IPR036034">
    <property type="entry name" value="PDZ_sf"/>
</dbReference>
<evidence type="ECO:0000256" key="2">
    <source>
        <dbReference type="ARBA" id="ARBA00007267"/>
    </source>
</evidence>
<gene>
    <name evidence="7" type="ORF">ACHAWU_008290</name>
</gene>
<name>A0ABD3M3G1_9STRA</name>
<dbReference type="Gene3D" id="6.10.140.530">
    <property type="match status" value="1"/>
</dbReference>
<accession>A0ABD3M3G1</accession>
<evidence type="ECO:0008006" key="9">
    <source>
        <dbReference type="Google" id="ProtNLM"/>
    </source>
</evidence>
<comment type="caution">
    <text evidence="7">The sequence shown here is derived from an EMBL/GenBank/DDBJ whole genome shotgun (WGS) entry which is preliminary data.</text>
</comment>
<dbReference type="GO" id="GO:0005634">
    <property type="term" value="C:nucleus"/>
    <property type="evidence" value="ECO:0007669"/>
    <property type="project" value="UniProtKB-SubCell"/>
</dbReference>
<evidence type="ECO:0000256" key="4">
    <source>
        <dbReference type="SAM" id="MobiDB-lite"/>
    </source>
</evidence>
<feature type="domain" description="PDZ" evidence="5">
    <location>
        <begin position="283"/>
        <end position="361"/>
    </location>
</feature>
<proteinExistence type="inferred from homology"/>
<dbReference type="EMBL" id="JALLBG020000228">
    <property type="protein sequence ID" value="KAL3758536.1"/>
    <property type="molecule type" value="Genomic_DNA"/>
</dbReference>
<keyword evidence="3" id="KW-0539">Nucleus</keyword>
<reference evidence="7 8" key="1">
    <citation type="submission" date="2024-10" db="EMBL/GenBank/DDBJ databases">
        <title>Updated reference genomes for cyclostephanoid diatoms.</title>
        <authorList>
            <person name="Roberts W.R."/>
            <person name="Alverson A.J."/>
        </authorList>
    </citation>
    <scope>NUCLEOTIDE SEQUENCE [LARGE SCALE GENOMIC DNA]</scope>
    <source>
        <strain evidence="7 8">AJA232-27</strain>
    </source>
</reference>
<dbReference type="Proteomes" id="UP001530293">
    <property type="component" value="Unassembled WGS sequence"/>
</dbReference>
<keyword evidence="8" id="KW-1185">Reference proteome</keyword>
<dbReference type="SMART" id="SM00228">
    <property type="entry name" value="PDZ"/>
    <property type="match status" value="2"/>
</dbReference>
<dbReference type="SUPFAM" id="SSF50156">
    <property type="entry name" value="PDZ domain-like"/>
    <property type="match status" value="2"/>
</dbReference>
<feature type="region of interest" description="Disordered" evidence="4">
    <location>
        <begin position="370"/>
        <end position="409"/>
    </location>
</feature>
<evidence type="ECO:0000259" key="6">
    <source>
        <dbReference type="PROSITE" id="PS51634"/>
    </source>
</evidence>
<comment type="subcellular location">
    <subcellularLocation>
        <location evidence="1">Nucleus</location>
    </subcellularLocation>
</comment>
<dbReference type="PROSITE" id="PS51634">
    <property type="entry name" value="CRC"/>
    <property type="match status" value="1"/>
</dbReference>
<sequence>MDPKDELEFLRGFLDKKYRHVFGKYKKLLEKEIQARGTSTTQTSSGTDGALLAPPPPTVDVALEQRKAAALAAAMNGPCSCLKSRCIVLYCTCFNQGIGCRSGCKCKNCENPKGAVDNSAPPTVKKKKKSQMAKAISAVAGGSDPLQGKDDSQSLLMLTVSPGILGITLSMISHDEDGGAAITRMDPECLLTKHLQVGDRIVSIDGEPVTSLQDFVVVVGEERPRKFGILKKFEEKLIGEIAVPAAANMPPSSAAAAAAAGASALTTANNSAPLVPQGIDSKSLLLLTVTPGRLGLTLSLILDDVVGGAEITRIDKECTFLKQVKVGDRILTIDGTPVTKLQDFLVTDKTLARKFGILKKADVATKIAENSKVASSSGEDKGSLAAPTAATTPKNCESSDSTRKQTFAMDRLSDRQMMSDLLQWDRKNNKATQVQLGMGLRHQVLCVPLRRNEKVNKRELDNKCFHEYNHRTGFFDQFLDAWASYCDGTQEDAAKMILFYMAKRYPQCYVQNFELATEMHDKQINESVLEEDKSDEALPDSRSSSVGKQFCEIPRKFVSYDGTNDVKWNMNYGELIEYQKEHGDCKVHSRTDLGRWVGVQRSNRANQSRSLSDTRIQLLDKLGFSWSGLREGCTVSLPSGDPRKNRAMAAKLMFPDLTVREALRLGGFEEEELDVVCDAKHKWRTVYVSYKDRIVSQIAKFETMKRGGRLQIDQFLSTLKGEEEDRFEQVFQDKSHLLPGFLEAAEERRRNGIVETHRSRNGKRKRDESLNAQADDVDRADDDAEEYDESENDNEVDEDDNEEIDDEGDDTVQHDIGRQHSYYWRYSST</sequence>
<comment type="similarity">
    <text evidence="2">Belongs to the lin-54 family.</text>
</comment>
<dbReference type="AlphaFoldDB" id="A0ABD3M3G1"/>
<dbReference type="PANTHER" id="PTHR33418:SF1">
    <property type="entry name" value="HELICASE-ASSOCIATED DOMAIN-CONTAINING PROTEIN"/>
    <property type="match status" value="1"/>
</dbReference>
<dbReference type="Gene3D" id="2.30.42.10">
    <property type="match status" value="1"/>
</dbReference>
<evidence type="ECO:0000259" key="5">
    <source>
        <dbReference type="PROSITE" id="PS50106"/>
    </source>
</evidence>
<dbReference type="PROSITE" id="PS50106">
    <property type="entry name" value="PDZ"/>
    <property type="match status" value="2"/>
</dbReference>
<evidence type="ECO:0000256" key="3">
    <source>
        <dbReference type="ARBA" id="ARBA00023242"/>
    </source>
</evidence>
<dbReference type="Pfam" id="PF03638">
    <property type="entry name" value="TCR"/>
    <property type="match status" value="1"/>
</dbReference>
<dbReference type="PANTHER" id="PTHR33418">
    <property type="entry name" value="HELICASE-ASSOCIATED"/>
    <property type="match status" value="1"/>
</dbReference>
<feature type="domain" description="CRC" evidence="6">
    <location>
        <begin position="1"/>
        <end position="114"/>
    </location>
</feature>
<organism evidence="7 8">
    <name type="scientific">Discostella pseudostelligera</name>
    <dbReference type="NCBI Taxonomy" id="259834"/>
    <lineage>
        <taxon>Eukaryota</taxon>
        <taxon>Sar</taxon>
        <taxon>Stramenopiles</taxon>
        <taxon>Ochrophyta</taxon>
        <taxon>Bacillariophyta</taxon>
        <taxon>Coscinodiscophyceae</taxon>
        <taxon>Thalassiosirophycidae</taxon>
        <taxon>Stephanodiscales</taxon>
        <taxon>Stephanodiscaceae</taxon>
        <taxon>Discostella</taxon>
    </lineage>
</organism>
<dbReference type="InterPro" id="IPR005114">
    <property type="entry name" value="Helicase_assoc"/>
</dbReference>
<evidence type="ECO:0000256" key="1">
    <source>
        <dbReference type="ARBA" id="ARBA00004123"/>
    </source>
</evidence>
<dbReference type="SMART" id="SM01114">
    <property type="entry name" value="CXC"/>
    <property type="match status" value="1"/>
</dbReference>
<feature type="region of interest" description="Disordered" evidence="4">
    <location>
        <begin position="752"/>
        <end position="829"/>
    </location>
</feature>
<dbReference type="InterPro" id="IPR001478">
    <property type="entry name" value="PDZ"/>
</dbReference>
<dbReference type="Pfam" id="PF00595">
    <property type="entry name" value="PDZ"/>
    <property type="match status" value="1"/>
</dbReference>
<feature type="compositionally biased region" description="Polar residues" evidence="4">
    <location>
        <begin position="389"/>
        <end position="399"/>
    </location>
</feature>
<dbReference type="InterPro" id="IPR033467">
    <property type="entry name" value="Tesmin/TSO1-like_CXC"/>
</dbReference>